<dbReference type="EMBL" id="JAGMUV010000022">
    <property type="protein sequence ID" value="KAH7124319.1"/>
    <property type="molecule type" value="Genomic_DNA"/>
</dbReference>
<keyword evidence="2" id="KW-1185">Reference proteome</keyword>
<accession>A0A9P9DSP6</accession>
<dbReference type="AlphaFoldDB" id="A0A9P9DSP6"/>
<reference evidence="1" key="1">
    <citation type="journal article" date="2021" name="Nat. Commun.">
        <title>Genetic determinants of endophytism in the Arabidopsis root mycobiome.</title>
        <authorList>
            <person name="Mesny F."/>
            <person name="Miyauchi S."/>
            <person name="Thiergart T."/>
            <person name="Pickel B."/>
            <person name="Atanasova L."/>
            <person name="Karlsson M."/>
            <person name="Huettel B."/>
            <person name="Barry K.W."/>
            <person name="Haridas S."/>
            <person name="Chen C."/>
            <person name="Bauer D."/>
            <person name="Andreopoulos W."/>
            <person name="Pangilinan J."/>
            <person name="LaButti K."/>
            <person name="Riley R."/>
            <person name="Lipzen A."/>
            <person name="Clum A."/>
            <person name="Drula E."/>
            <person name="Henrissat B."/>
            <person name="Kohler A."/>
            <person name="Grigoriev I.V."/>
            <person name="Martin F.M."/>
            <person name="Hacquard S."/>
        </authorList>
    </citation>
    <scope>NUCLEOTIDE SEQUENCE</scope>
    <source>
        <strain evidence="1">MPI-CAGE-AT-0147</strain>
    </source>
</reference>
<dbReference type="Proteomes" id="UP000738349">
    <property type="component" value="Unassembled WGS sequence"/>
</dbReference>
<organism evidence="1 2">
    <name type="scientific">Dactylonectria macrodidyma</name>
    <dbReference type="NCBI Taxonomy" id="307937"/>
    <lineage>
        <taxon>Eukaryota</taxon>
        <taxon>Fungi</taxon>
        <taxon>Dikarya</taxon>
        <taxon>Ascomycota</taxon>
        <taxon>Pezizomycotina</taxon>
        <taxon>Sordariomycetes</taxon>
        <taxon>Hypocreomycetidae</taxon>
        <taxon>Hypocreales</taxon>
        <taxon>Nectriaceae</taxon>
        <taxon>Dactylonectria</taxon>
    </lineage>
</organism>
<sequence length="123" mass="14097">MPGRDDNELQRLTAVDGLFFGGCIDGLSKMPLIARLLLSRPHPNDVHSRPFGLLQQKTSIDRYLVYCKRFLYYCLNVLYLDEGALAKEHSFRFKRGQRAGLEQLWARLQDEEQSGKALEVGIL</sequence>
<gene>
    <name evidence="1" type="ORF">EDB81DRAFT_890420</name>
</gene>
<dbReference type="OrthoDB" id="5104028at2759"/>
<protein>
    <submittedName>
        <fullName evidence="1">Uncharacterized protein</fullName>
    </submittedName>
</protein>
<name>A0A9P9DSP6_9HYPO</name>
<comment type="caution">
    <text evidence="1">The sequence shown here is derived from an EMBL/GenBank/DDBJ whole genome shotgun (WGS) entry which is preliminary data.</text>
</comment>
<evidence type="ECO:0000313" key="1">
    <source>
        <dbReference type="EMBL" id="KAH7124319.1"/>
    </source>
</evidence>
<evidence type="ECO:0000313" key="2">
    <source>
        <dbReference type="Proteomes" id="UP000738349"/>
    </source>
</evidence>
<proteinExistence type="predicted"/>